<evidence type="ECO:0008006" key="4">
    <source>
        <dbReference type="Google" id="ProtNLM"/>
    </source>
</evidence>
<protein>
    <recommendedName>
        <fullName evidence="4">RRM domain-containing protein</fullName>
    </recommendedName>
</protein>
<evidence type="ECO:0000313" key="2">
    <source>
        <dbReference type="EMBL" id="KAL3758599.1"/>
    </source>
</evidence>
<organism evidence="2 3">
    <name type="scientific">Discostella pseudostelligera</name>
    <dbReference type="NCBI Taxonomy" id="259834"/>
    <lineage>
        <taxon>Eukaryota</taxon>
        <taxon>Sar</taxon>
        <taxon>Stramenopiles</taxon>
        <taxon>Ochrophyta</taxon>
        <taxon>Bacillariophyta</taxon>
        <taxon>Coscinodiscophyceae</taxon>
        <taxon>Thalassiosirophycidae</taxon>
        <taxon>Stephanodiscales</taxon>
        <taxon>Stephanodiscaceae</taxon>
        <taxon>Discostella</taxon>
    </lineage>
</organism>
<proteinExistence type="predicted"/>
<dbReference type="SUPFAM" id="SSF54928">
    <property type="entry name" value="RNA-binding domain, RBD"/>
    <property type="match status" value="1"/>
</dbReference>
<evidence type="ECO:0000313" key="3">
    <source>
        <dbReference type="Proteomes" id="UP001530293"/>
    </source>
</evidence>
<dbReference type="EMBL" id="JALLBG020000228">
    <property type="protein sequence ID" value="KAL3758599.1"/>
    <property type="molecule type" value="Genomic_DNA"/>
</dbReference>
<dbReference type="AlphaFoldDB" id="A0ABD3M3N2"/>
<accession>A0ABD3M3N2</accession>
<reference evidence="2 3" key="1">
    <citation type="submission" date="2024-10" db="EMBL/GenBank/DDBJ databases">
        <title>Updated reference genomes for cyclostephanoid diatoms.</title>
        <authorList>
            <person name="Roberts W.R."/>
            <person name="Alverson A.J."/>
        </authorList>
    </citation>
    <scope>NUCLEOTIDE SEQUENCE [LARGE SCALE GENOMIC DNA]</scope>
    <source>
        <strain evidence="2 3">AJA232-27</strain>
    </source>
</reference>
<dbReference type="Proteomes" id="UP001530293">
    <property type="component" value="Unassembled WGS sequence"/>
</dbReference>
<feature type="region of interest" description="Disordered" evidence="1">
    <location>
        <begin position="211"/>
        <end position="233"/>
    </location>
</feature>
<comment type="caution">
    <text evidence="2">The sequence shown here is derived from an EMBL/GenBank/DDBJ whole genome shotgun (WGS) entry which is preliminary data.</text>
</comment>
<name>A0ABD3M3N2_9STRA</name>
<keyword evidence="3" id="KW-1185">Reference proteome</keyword>
<feature type="compositionally biased region" description="Basic and acidic residues" evidence="1">
    <location>
        <begin position="211"/>
        <end position="223"/>
    </location>
</feature>
<dbReference type="InterPro" id="IPR035979">
    <property type="entry name" value="RBD_domain_sf"/>
</dbReference>
<evidence type="ECO:0000256" key="1">
    <source>
        <dbReference type="SAM" id="MobiDB-lite"/>
    </source>
</evidence>
<sequence length="803" mass="91923">MAAMLRMKMVQSSNCLAAQSVDIPSLRKVARRDFHSVIVRLMHTSQYGIKPRQLAPCYRHFSQSLALLTESSQFAKMAPDRLASSRTSMTPYLNNKPREIEAHVVDNGSQLPKQSSITTRILFQIIAPHIEFRTLTQLTNRLSKIELDQQDRAGKEQSLAKMLDILFEEDEKTKSDNITTIRYAPSLKAHQWIQPTIHAYFMGKKLDVPKQDLADPPSYRKDPTYPPNRNRQQQQKNLNTLIEARKVCLRHPIEFENGSTRSSDYSVSYNHERQSHAQLHLEAEGMLEKLASHLPLSHFNNLMEKINVFAMPDDKVKQNDSNSWCIDNDSNTLPDYPTSHDTGSNKDNTRILCNALTNCSPSHSHLVADAFADYFGLDLPKLHSTKMETKDAGKAIDKKVKPDIGTNKEPVDALKYQREIRMIEKKYEKKRDKFVQDVMELQHIFASWGEHKNAENNVADHAYQASTIEAVLLEKDEDEDDVSSDLLVKEFKKAQEPYSPQTRIEQNEQLKGTLEELRKIGLDKAKEGVEKKIGKGIGRPQKGIHIRFTAIRTEEKNESSQLILEGNDASDERIVFLNNLPIDITEDEIDAIYSRCGQLDSIQLFNLRPDLDPGPLSTKQLKERLRMKKLMRRKNTYASQGRPRTPVYAMLRFETDAGYRVATSQELCIFGCVIRRHPVLSIKSHDVNTLYLEQIPPHLFSIDVEQKLGELLYPHKFSLMLDGTHGLGVNGYMKNNENYQEYSRPASCQVRFVDYHAAAQAYQWITEEGGVFKANNGGADDVQVHWFQTPSNSMDYWTRDLSF</sequence>
<gene>
    <name evidence="2" type="ORF">ACHAWU_008353</name>
</gene>